<evidence type="ECO:0000313" key="1">
    <source>
        <dbReference type="EMBL" id="CAH6718619.1"/>
    </source>
</evidence>
<evidence type="ECO:0000313" key="2">
    <source>
        <dbReference type="Proteomes" id="UP001152531"/>
    </source>
</evidence>
<gene>
    <name evidence="1" type="ORF">CLIB1444_01S10792</name>
</gene>
<organism evidence="1 2">
    <name type="scientific">[Candida] jaroonii</name>
    <dbReference type="NCBI Taxonomy" id="467808"/>
    <lineage>
        <taxon>Eukaryota</taxon>
        <taxon>Fungi</taxon>
        <taxon>Dikarya</taxon>
        <taxon>Ascomycota</taxon>
        <taxon>Saccharomycotina</taxon>
        <taxon>Pichiomycetes</taxon>
        <taxon>Debaryomycetaceae</taxon>
        <taxon>Yamadazyma</taxon>
    </lineage>
</organism>
<reference evidence="1" key="1">
    <citation type="submission" date="2022-06" db="EMBL/GenBank/DDBJ databases">
        <authorList>
            <person name="Legras J.-L."/>
            <person name="Devillers H."/>
            <person name="Grondin C."/>
        </authorList>
    </citation>
    <scope>NUCLEOTIDE SEQUENCE</scope>
    <source>
        <strain evidence="1">CLIB 1444</strain>
    </source>
</reference>
<dbReference type="EMBL" id="CALSDN010000001">
    <property type="protein sequence ID" value="CAH6718619.1"/>
    <property type="molecule type" value="Genomic_DNA"/>
</dbReference>
<sequence length="573" mass="66075">MSETGSTASSSSKYRERTSRILEKAYESANSLAREHQGQNRGLAAGTAAAFISLGIDKLNKGDSSFEYTEAELAAIQDMAGSAAEEESKKSGNHFMDRLLDKMVKHTITEGEPDAELIEKRINDKDRKNSPSLSIRILISNFKKLSSKMTAFFALQYGLVHIITWKKPTKTLCFLFFYTSICLWPHLVLAYPLLFLMFGVLIPGYVYRHPMQTPELLKVKKRGQSIWDFLTDDSSSSILDDFISDGFMERMEENNNVLKPVSSRSSDSSTFVASNGQNSTSGSINTPEELQAHKEKKERGKKIQRQMNLLMNMRDLQNLTTEALKGMDKAEIFWYDTAGFKDEKLSTLIFYGVMVATSIIIFLGQFIPWRFIFIQSGWSIILLCHPNSKKYLVSLQKKKPPKLPPRPKEPITEKPQTPKIDKEQSLFERHDIIVDDVPEIRVVEIYELQYRSPTHSNYEPFNYTPKLFNVKDHLRMSGKTPTGVDHLSKVHPPKDWKFEMTYINTWTIDKSPKDFLTERSLLNPAIYHIKEDETEGWIYDNPKDIPDSDYVFRRRRLYRECYRYGREPARPDL</sequence>
<protein>
    <submittedName>
        <fullName evidence="1">Peroxisomal membrane protein Pex28p</fullName>
    </submittedName>
</protein>
<name>A0ACA9Y100_9ASCO</name>
<dbReference type="Proteomes" id="UP001152531">
    <property type="component" value="Unassembled WGS sequence"/>
</dbReference>
<proteinExistence type="predicted"/>
<accession>A0ACA9Y100</accession>
<comment type="caution">
    <text evidence="1">The sequence shown here is derived from an EMBL/GenBank/DDBJ whole genome shotgun (WGS) entry which is preliminary data.</text>
</comment>
<keyword evidence="2" id="KW-1185">Reference proteome</keyword>